<evidence type="ECO:0000313" key="2">
    <source>
        <dbReference type="Proteomes" id="UP000054937"/>
    </source>
</evidence>
<dbReference type="InParanoid" id="A0A0V0QK87"/>
<name>A0A0V0QK87_PSEPJ</name>
<dbReference type="SUPFAM" id="SSF50969">
    <property type="entry name" value="YVTN repeat-like/Quinoprotein amine dehydrogenase"/>
    <property type="match status" value="1"/>
</dbReference>
<dbReference type="EMBL" id="LDAU01000154">
    <property type="protein sequence ID" value="KRX02615.1"/>
    <property type="molecule type" value="Genomic_DNA"/>
</dbReference>
<dbReference type="Pfam" id="PF08309">
    <property type="entry name" value="LVIVD"/>
    <property type="match status" value="3"/>
</dbReference>
<dbReference type="Proteomes" id="UP000054937">
    <property type="component" value="Unassembled WGS sequence"/>
</dbReference>
<evidence type="ECO:0000313" key="1">
    <source>
        <dbReference type="EMBL" id="KRX02615.1"/>
    </source>
</evidence>
<protein>
    <submittedName>
        <fullName evidence="1">Quinoprotein amine dehydrogenase, beta chain-like protein</fullName>
    </submittedName>
</protein>
<dbReference type="Gene3D" id="2.130.10.10">
    <property type="entry name" value="YVTN repeat-like/Quinoprotein amine dehydrogenase"/>
    <property type="match status" value="1"/>
</dbReference>
<gene>
    <name evidence="1" type="ORF">PPERSA_11955</name>
</gene>
<dbReference type="AlphaFoldDB" id="A0A0V0QK87"/>
<comment type="caution">
    <text evidence="1">The sequence shown here is derived from an EMBL/GenBank/DDBJ whole genome shotgun (WGS) entry which is preliminary data.</text>
</comment>
<dbReference type="InterPro" id="IPR011044">
    <property type="entry name" value="Quino_amine_DH_bsu"/>
</dbReference>
<keyword evidence="2" id="KW-1185">Reference proteome</keyword>
<accession>A0A0V0QK87</accession>
<sequence>MGNQDQNSVIVSSSNKQSSLFYIYSYPVVFSPILLFSSEETGIAHNIIVSDDFTKLFVVSESDGLIIYDIQDIKNPVKKENLNFGDNHIYAAYYNSKSMAAIIEINTGIEIVSISSTYNYIFLGEVTYNNFQPVSVAFSQNGDYLFVLDELLNQVLIFDISNLPSYSLVKSINLEYSPYQIEVRDKYAYLAAGYQGVIILDIQNVNNAQIIGQVQLPTLATFVTYIEEDDLLIASDLEYGLQIIQWDDIQYPVIINQADTLDKCYQVVQEKNSQDFYVASGTAGIQGFRLKFSQTEQVIETLTENIPYHRIIKEINIQNLSYTYITQNAQYLFAVSTDGEFYSYNNSDKTSPVLSKQIAIGGIPKEIIVSISKNYAYVTLD</sequence>
<reference evidence="1 2" key="1">
    <citation type="journal article" date="2015" name="Sci. Rep.">
        <title>Genome of the facultative scuticociliatosis pathogen Pseudocohnilembus persalinus provides insight into its virulence through horizontal gene transfer.</title>
        <authorList>
            <person name="Xiong J."/>
            <person name="Wang G."/>
            <person name="Cheng J."/>
            <person name="Tian M."/>
            <person name="Pan X."/>
            <person name="Warren A."/>
            <person name="Jiang C."/>
            <person name="Yuan D."/>
            <person name="Miao W."/>
        </authorList>
    </citation>
    <scope>NUCLEOTIDE SEQUENCE [LARGE SCALE GENOMIC DNA]</scope>
    <source>
        <strain evidence="1">36N120E</strain>
    </source>
</reference>
<dbReference type="InterPro" id="IPR015943">
    <property type="entry name" value="WD40/YVTN_repeat-like_dom_sf"/>
</dbReference>
<proteinExistence type="predicted"/>
<dbReference type="InterPro" id="IPR013211">
    <property type="entry name" value="LVIVD"/>
</dbReference>
<organism evidence="1 2">
    <name type="scientific">Pseudocohnilembus persalinus</name>
    <name type="common">Ciliate</name>
    <dbReference type="NCBI Taxonomy" id="266149"/>
    <lineage>
        <taxon>Eukaryota</taxon>
        <taxon>Sar</taxon>
        <taxon>Alveolata</taxon>
        <taxon>Ciliophora</taxon>
        <taxon>Intramacronucleata</taxon>
        <taxon>Oligohymenophorea</taxon>
        <taxon>Scuticociliatia</taxon>
        <taxon>Philasterida</taxon>
        <taxon>Pseudocohnilembidae</taxon>
        <taxon>Pseudocohnilembus</taxon>
    </lineage>
</organism>